<evidence type="ECO:0008006" key="3">
    <source>
        <dbReference type="Google" id="ProtNLM"/>
    </source>
</evidence>
<dbReference type="Proteomes" id="UP000230481">
    <property type="component" value="Unassembled WGS sequence"/>
</dbReference>
<gene>
    <name evidence="1" type="ORF">COT82_02780</name>
</gene>
<organism evidence="1 2">
    <name type="scientific">Candidatus Campbellbacteria bacterium CG10_big_fil_rev_8_21_14_0_10_35_52</name>
    <dbReference type="NCBI Taxonomy" id="1974527"/>
    <lineage>
        <taxon>Bacteria</taxon>
        <taxon>Candidatus Campbelliibacteriota</taxon>
    </lineage>
</organism>
<evidence type="ECO:0000313" key="2">
    <source>
        <dbReference type="Proteomes" id="UP000230481"/>
    </source>
</evidence>
<sequence>MSPLCALFLLLIIPFIPPYRGEFKLRIPNPHSGDISRALVSEILRQAGISSKEWNRVNT</sequence>
<dbReference type="EMBL" id="PFAA01000052">
    <property type="protein sequence ID" value="PIT96525.1"/>
    <property type="molecule type" value="Genomic_DNA"/>
</dbReference>
<accession>A0A2M6WUP8</accession>
<protein>
    <recommendedName>
        <fullName evidence="3">Type II toxin-antitoxin system HicA family toxin</fullName>
    </recommendedName>
</protein>
<evidence type="ECO:0000313" key="1">
    <source>
        <dbReference type="EMBL" id="PIT96525.1"/>
    </source>
</evidence>
<name>A0A2M6WUP8_9BACT</name>
<reference evidence="2" key="1">
    <citation type="submission" date="2017-09" db="EMBL/GenBank/DDBJ databases">
        <title>Depth-based differentiation of microbial function through sediment-hosted aquifers and enrichment of novel symbionts in the deep terrestrial subsurface.</title>
        <authorList>
            <person name="Probst A.J."/>
            <person name="Ladd B."/>
            <person name="Jarett J.K."/>
            <person name="Geller-Mcgrath D.E."/>
            <person name="Sieber C.M.K."/>
            <person name="Emerson J.B."/>
            <person name="Anantharaman K."/>
            <person name="Thomas B.C."/>
            <person name="Malmstrom R."/>
            <person name="Stieglmeier M."/>
            <person name="Klingl A."/>
            <person name="Woyke T."/>
            <person name="Ryan C.M."/>
            <person name="Banfield J.F."/>
        </authorList>
    </citation>
    <scope>NUCLEOTIDE SEQUENCE [LARGE SCALE GENOMIC DNA]</scope>
</reference>
<comment type="caution">
    <text evidence="1">The sequence shown here is derived from an EMBL/GenBank/DDBJ whole genome shotgun (WGS) entry which is preliminary data.</text>
</comment>
<dbReference type="AlphaFoldDB" id="A0A2M6WUP8"/>
<proteinExistence type="predicted"/>